<evidence type="ECO:0000313" key="6">
    <source>
        <dbReference type="EMBL" id="RKF65582.1"/>
    </source>
</evidence>
<dbReference type="CDD" id="cd06464">
    <property type="entry name" value="ACD_sHsps-like"/>
    <property type="match status" value="1"/>
</dbReference>
<feature type="region of interest" description="Disordered" evidence="4">
    <location>
        <begin position="86"/>
        <end position="121"/>
    </location>
</feature>
<dbReference type="PANTHER" id="PTHR11527">
    <property type="entry name" value="HEAT-SHOCK PROTEIN 20 FAMILY MEMBER"/>
    <property type="match status" value="1"/>
</dbReference>
<reference evidence="6 7" key="1">
    <citation type="journal article" date="2018" name="BMC Genomics">
        <title>Comparative genome analyses reveal sequence features reflecting distinct modes of host-adaptation between dicot and monocot powdery mildew.</title>
        <authorList>
            <person name="Wu Y."/>
            <person name="Ma X."/>
            <person name="Pan Z."/>
            <person name="Kale S.D."/>
            <person name="Song Y."/>
            <person name="King H."/>
            <person name="Zhang Q."/>
            <person name="Presley C."/>
            <person name="Deng X."/>
            <person name="Wei C.I."/>
            <person name="Xiao S."/>
        </authorList>
    </citation>
    <scope>NUCLEOTIDE SEQUENCE [LARGE SCALE GENOMIC DNA]</scope>
    <source>
        <strain evidence="6">UCSC1</strain>
    </source>
</reference>
<dbReference type="AlphaFoldDB" id="A0A420I7F3"/>
<evidence type="ECO:0000313" key="7">
    <source>
        <dbReference type="Proteomes" id="UP000285405"/>
    </source>
</evidence>
<dbReference type="Gene3D" id="2.60.40.790">
    <property type="match status" value="1"/>
</dbReference>
<dbReference type="InterPro" id="IPR002068">
    <property type="entry name" value="A-crystallin/Hsp20_dom"/>
</dbReference>
<dbReference type="Proteomes" id="UP000285405">
    <property type="component" value="Unassembled WGS sequence"/>
</dbReference>
<evidence type="ECO:0000256" key="1">
    <source>
        <dbReference type="ARBA" id="ARBA00023016"/>
    </source>
</evidence>
<feature type="compositionally biased region" description="Polar residues" evidence="4">
    <location>
        <begin position="90"/>
        <end position="112"/>
    </location>
</feature>
<dbReference type="OrthoDB" id="1431247at2759"/>
<evidence type="ECO:0000256" key="3">
    <source>
        <dbReference type="RuleBase" id="RU003616"/>
    </source>
</evidence>
<dbReference type="SUPFAM" id="SSF49764">
    <property type="entry name" value="HSP20-like chaperones"/>
    <property type="match status" value="1"/>
</dbReference>
<dbReference type="EMBL" id="MCBR01011907">
    <property type="protein sequence ID" value="RKF65582.1"/>
    <property type="molecule type" value="Genomic_DNA"/>
</dbReference>
<proteinExistence type="inferred from homology"/>
<accession>A0A420I7F3</accession>
<dbReference type="PROSITE" id="PS01031">
    <property type="entry name" value="SHSP"/>
    <property type="match status" value="1"/>
</dbReference>
<keyword evidence="1 6" id="KW-0346">Stress response</keyword>
<comment type="caution">
    <text evidence="6">The sequence shown here is derived from an EMBL/GenBank/DDBJ whole genome shotgun (WGS) entry which is preliminary data.</text>
</comment>
<dbReference type="InterPro" id="IPR031107">
    <property type="entry name" value="Small_HSP"/>
</dbReference>
<gene>
    <name evidence="6" type="ORF">GcC1_119026</name>
</gene>
<name>A0A420I7F3_9PEZI</name>
<protein>
    <submittedName>
        <fullName evidence="6">30 kDa heat shock protein</fullName>
    </submittedName>
</protein>
<evidence type="ECO:0000256" key="2">
    <source>
        <dbReference type="PROSITE-ProRule" id="PRU00285"/>
    </source>
</evidence>
<dbReference type="InterPro" id="IPR008978">
    <property type="entry name" value="HSP20-like_chaperone"/>
</dbReference>
<comment type="similarity">
    <text evidence="2 3">Belongs to the small heat shock protein (HSP20) family.</text>
</comment>
<evidence type="ECO:0000259" key="5">
    <source>
        <dbReference type="PROSITE" id="PS01031"/>
    </source>
</evidence>
<organism evidence="6 7">
    <name type="scientific">Golovinomyces cichoracearum</name>
    <dbReference type="NCBI Taxonomy" id="62708"/>
    <lineage>
        <taxon>Eukaryota</taxon>
        <taxon>Fungi</taxon>
        <taxon>Dikarya</taxon>
        <taxon>Ascomycota</taxon>
        <taxon>Pezizomycotina</taxon>
        <taxon>Leotiomycetes</taxon>
        <taxon>Erysiphales</taxon>
        <taxon>Erysiphaceae</taxon>
        <taxon>Golovinomyces</taxon>
    </lineage>
</organism>
<sequence>MALFPRSFITHDQSAVPPILRLLDEFDQYSRSNDRSERSPTKSFIPKFDIKELKDAYQLHGELPGIEQKDVEIEFTDASTLMIKGRSERSYSNGSGAGQSTDTSSDKNSVQKKGNEHTDAGDKYWVMERTVGEFSRSFGFPAQIDQDAVKASMKNGILSVVVPKAKKQEGRKIMIQ</sequence>
<evidence type="ECO:0000256" key="4">
    <source>
        <dbReference type="SAM" id="MobiDB-lite"/>
    </source>
</evidence>
<dbReference type="Pfam" id="PF00011">
    <property type="entry name" value="HSP20"/>
    <property type="match status" value="1"/>
</dbReference>
<feature type="domain" description="SHSP" evidence="5">
    <location>
        <begin position="39"/>
        <end position="176"/>
    </location>
</feature>